<feature type="domain" description="RES" evidence="1">
    <location>
        <begin position="13"/>
        <end position="129"/>
    </location>
</feature>
<proteinExistence type="predicted"/>
<name>A0A6M8HMH4_9PROT</name>
<dbReference type="SMART" id="SM00953">
    <property type="entry name" value="RES"/>
    <property type="match status" value="1"/>
</dbReference>
<protein>
    <submittedName>
        <fullName evidence="2">RES family NAD+ phosphorylase</fullName>
    </submittedName>
</protein>
<organism evidence="2 3">
    <name type="scientific">Lichenicola cladoniae</name>
    <dbReference type="NCBI Taxonomy" id="1484109"/>
    <lineage>
        <taxon>Bacteria</taxon>
        <taxon>Pseudomonadati</taxon>
        <taxon>Pseudomonadota</taxon>
        <taxon>Alphaproteobacteria</taxon>
        <taxon>Acetobacterales</taxon>
        <taxon>Acetobacteraceae</taxon>
        <taxon>Lichenicola</taxon>
    </lineage>
</organism>
<evidence type="ECO:0000313" key="3">
    <source>
        <dbReference type="Proteomes" id="UP000500767"/>
    </source>
</evidence>
<reference evidence="2 3" key="1">
    <citation type="journal article" date="2014" name="World J. Microbiol. Biotechnol.">
        <title>Biodiversity and physiological characteristics of Antarctic and Arctic lichens-associated bacteria.</title>
        <authorList>
            <person name="Lee Y.M."/>
            <person name="Kim E.H."/>
            <person name="Lee H.K."/>
            <person name="Hong S.G."/>
        </authorList>
    </citation>
    <scope>NUCLEOTIDE SEQUENCE [LARGE SCALE GENOMIC DNA]</scope>
    <source>
        <strain evidence="2 3">PAMC 26569</strain>
    </source>
</reference>
<accession>A0A6M8HMH4</accession>
<dbReference type="RefSeq" id="WP_171834485.1">
    <property type="nucleotide sequence ID" value="NZ_CP053708.1"/>
</dbReference>
<dbReference type="EMBL" id="CP053708">
    <property type="protein sequence ID" value="QKE89491.1"/>
    <property type="molecule type" value="Genomic_DNA"/>
</dbReference>
<dbReference type="Pfam" id="PF08808">
    <property type="entry name" value="RES"/>
    <property type="match status" value="1"/>
</dbReference>
<dbReference type="Proteomes" id="UP000500767">
    <property type="component" value="Chromosome"/>
</dbReference>
<evidence type="ECO:0000259" key="1">
    <source>
        <dbReference type="SMART" id="SM00953"/>
    </source>
</evidence>
<sequence>MFAWRLCRRPFADLLGEGARQYGGRWNSPGRPMLYAASNAALCVLEVRVHLDLPFPLIPPDYVLMTIDLTGLGTEAVGDRPADTVSFGDRWLREGRTPVLEVPSSIVAESTNLLLNPAHPDAARARIGALRAFSFDQRLWTDA</sequence>
<keyword evidence="3" id="KW-1185">Reference proteome</keyword>
<dbReference type="InterPro" id="IPR014914">
    <property type="entry name" value="RES_dom"/>
</dbReference>
<evidence type="ECO:0000313" key="2">
    <source>
        <dbReference type="EMBL" id="QKE89491.1"/>
    </source>
</evidence>
<dbReference type="AlphaFoldDB" id="A0A6M8HMH4"/>
<dbReference type="KEGG" id="lck:HN018_05040"/>
<gene>
    <name evidence="2" type="ORF">HN018_05040</name>
</gene>